<comment type="caution">
    <text evidence="2">The sequence shown here is derived from an EMBL/GenBank/DDBJ whole genome shotgun (WGS) entry which is preliminary data.</text>
</comment>
<protein>
    <submittedName>
        <fullName evidence="2">ABC-2 type transport system permease protein</fullName>
    </submittedName>
</protein>
<accession>A0ABT1JVV9</accession>
<sequence>MIGTAALFAQLKLRLIAGALRGDLQRKLGFVLTLVMAAGVAVLGFGLMTLVRLAPRDVATDVVIVAYTAILVGWMVVPLLAFGLDDTLDPARLALFPLRTRDLATGLLAASATGAWPVATLAVVAGALAGLADGPGGALVGLVAVLLQFALCLVLSRLVTTSLSGALRTRRGRDLLAVAALFVVLLAQLPNLLLNAGLGDPGAMLRGAAGVLRWTPPGLLAHAMADGGLTGLAEVAVVALLVVLAAWLWIKALNRALVTPDASTQAASVREGGGLADRFLPDGPLAAVVAKELKYLRREPRFRVLWFSAIAVSGVIAFSLSSNTPGGAGPWLPVAVTSMAAVMIALQSGNLFGIDGPSLWMNVMAIGSEEGFRTDLAGRHLAGAIVATPLLLVVSVAASLFTGHPGAIPLAFLAAWGALGVGLGVGAVTSVVIPYTVPERMNAFTGAAPGQGGQAFASAMGAFAGIFALSLPLAIPIALGLGWLCAVAPVYGLLVETLGRRLGATIGFARMPELVAAVSKPT</sequence>
<dbReference type="EMBL" id="JAMZEC010000001">
    <property type="protein sequence ID" value="MCP2345908.1"/>
    <property type="molecule type" value="Genomic_DNA"/>
</dbReference>
<reference evidence="2 3" key="1">
    <citation type="submission" date="2022-06" db="EMBL/GenBank/DDBJ databases">
        <title>Sequencing the genomes of 1000 actinobacteria strains.</title>
        <authorList>
            <person name="Klenk H.-P."/>
        </authorList>
    </citation>
    <scope>NUCLEOTIDE SEQUENCE [LARGE SCALE GENOMIC DNA]</scope>
    <source>
        <strain evidence="2 3">DSM 44170</strain>
    </source>
</reference>
<keyword evidence="1" id="KW-1133">Transmembrane helix</keyword>
<feature type="transmembrane region" description="Helical" evidence="1">
    <location>
        <begin position="328"/>
        <end position="346"/>
    </location>
</feature>
<feature type="transmembrane region" description="Helical" evidence="1">
    <location>
        <begin position="229"/>
        <end position="250"/>
    </location>
</feature>
<evidence type="ECO:0000256" key="1">
    <source>
        <dbReference type="SAM" id="Phobius"/>
    </source>
</evidence>
<feature type="transmembrane region" description="Helical" evidence="1">
    <location>
        <begin position="381"/>
        <end position="401"/>
    </location>
</feature>
<evidence type="ECO:0000313" key="2">
    <source>
        <dbReference type="EMBL" id="MCP2345908.1"/>
    </source>
</evidence>
<feature type="transmembrane region" description="Helical" evidence="1">
    <location>
        <begin position="137"/>
        <end position="155"/>
    </location>
</feature>
<feature type="transmembrane region" description="Helical" evidence="1">
    <location>
        <begin position="62"/>
        <end position="82"/>
    </location>
</feature>
<name>A0ABT1JVV9_9ACTN</name>
<feature type="transmembrane region" description="Helical" evidence="1">
    <location>
        <begin position="175"/>
        <end position="194"/>
    </location>
</feature>
<gene>
    <name evidence="2" type="ORF">HD595_002030</name>
</gene>
<dbReference type="RefSeq" id="WP_253767863.1">
    <property type="nucleotide sequence ID" value="NZ_BAAAVE010000032.1"/>
</dbReference>
<proteinExistence type="predicted"/>
<feature type="transmembrane region" description="Helical" evidence="1">
    <location>
        <begin position="455"/>
        <end position="475"/>
    </location>
</feature>
<keyword evidence="1" id="KW-0812">Transmembrane</keyword>
<keyword evidence="3" id="KW-1185">Reference proteome</keyword>
<feature type="transmembrane region" description="Helical" evidence="1">
    <location>
        <begin position="481"/>
        <end position="499"/>
    </location>
</feature>
<feature type="transmembrane region" description="Helical" evidence="1">
    <location>
        <begin position="304"/>
        <end position="322"/>
    </location>
</feature>
<feature type="transmembrane region" description="Helical" evidence="1">
    <location>
        <begin position="407"/>
        <end position="435"/>
    </location>
</feature>
<organism evidence="2 3">
    <name type="scientific">Nonomuraea roseoviolacea subsp. carminata</name>
    <dbReference type="NCBI Taxonomy" id="160689"/>
    <lineage>
        <taxon>Bacteria</taxon>
        <taxon>Bacillati</taxon>
        <taxon>Actinomycetota</taxon>
        <taxon>Actinomycetes</taxon>
        <taxon>Streptosporangiales</taxon>
        <taxon>Streptosporangiaceae</taxon>
        <taxon>Nonomuraea</taxon>
    </lineage>
</organism>
<dbReference type="Proteomes" id="UP001320766">
    <property type="component" value="Unassembled WGS sequence"/>
</dbReference>
<feature type="transmembrane region" description="Helical" evidence="1">
    <location>
        <begin position="28"/>
        <end position="50"/>
    </location>
</feature>
<evidence type="ECO:0000313" key="3">
    <source>
        <dbReference type="Proteomes" id="UP001320766"/>
    </source>
</evidence>
<feature type="transmembrane region" description="Helical" evidence="1">
    <location>
        <begin position="103"/>
        <end position="131"/>
    </location>
</feature>
<keyword evidence="1" id="KW-0472">Membrane</keyword>